<proteinExistence type="predicted"/>
<dbReference type="SUPFAM" id="SSF53850">
    <property type="entry name" value="Periplasmic binding protein-like II"/>
    <property type="match status" value="1"/>
</dbReference>
<dbReference type="OrthoDB" id="9786266at2"/>
<dbReference type="GO" id="GO:0043190">
    <property type="term" value="C:ATP-binding cassette (ABC) transporter complex"/>
    <property type="evidence" value="ECO:0007669"/>
    <property type="project" value="InterPro"/>
</dbReference>
<dbReference type="CDD" id="cd13641">
    <property type="entry name" value="PBP2_HisX_like"/>
    <property type="match status" value="1"/>
</dbReference>
<protein>
    <submittedName>
        <fullName evidence="3">Glycine betaine/proline transport system substrate-binding protein</fullName>
    </submittedName>
</protein>
<keyword evidence="4" id="KW-1185">Reference proteome</keyword>
<reference evidence="3 4" key="1">
    <citation type="journal article" date="2015" name="Stand. Genomic Sci.">
        <title>Genomic Encyclopedia of Bacterial and Archaeal Type Strains, Phase III: the genomes of soil and plant-associated and newly described type strains.</title>
        <authorList>
            <person name="Whitman W.B."/>
            <person name="Woyke T."/>
            <person name="Klenk H.P."/>
            <person name="Zhou Y."/>
            <person name="Lilburn T.G."/>
            <person name="Beck B.J."/>
            <person name="De Vos P."/>
            <person name="Vandamme P."/>
            <person name="Eisen J.A."/>
            <person name="Garrity G."/>
            <person name="Hugenholtz P."/>
            <person name="Kyrpides N.C."/>
        </authorList>
    </citation>
    <scope>NUCLEOTIDE SEQUENCE [LARGE SCALE GENOMIC DNA]</scope>
    <source>
        <strain evidence="3 4">CGMCC 1.5364</strain>
    </source>
</reference>
<sequence length="333" mass="35777">MKKLLAPTVIASAALLGASASLAAECGQVTIASMNWQSAEVLSNIDKLILSEGYGCDAEIIIGDTVPIITSMVEKGQPDIAPEGWVDLLPEVVENGLKEGKLIQGAAALKDGGVQGWWIPKYLADANPEIKTIADALKHPELFPDPENPGKGAIFNGPQGWGGTVVTTQFYKAYGAEAAGFTLVDPGSAAGLDGSIARAYEQKQGWLGYYWEPTALMGKYDMVRLGFGAEADPEAWQACNTNADCPDPKPNAWPTDRVVTLVATPFAERAGEDVMTYLNTRAWDNATVNKLMAWMTDNQATGEEGARQFLQENEQIWTQWVPAEVAEKVKSAL</sequence>
<accession>A0A562NNR1</accession>
<evidence type="ECO:0000313" key="4">
    <source>
        <dbReference type="Proteomes" id="UP000316225"/>
    </source>
</evidence>
<evidence type="ECO:0000256" key="1">
    <source>
        <dbReference type="SAM" id="SignalP"/>
    </source>
</evidence>
<dbReference type="EMBL" id="VLKU01000006">
    <property type="protein sequence ID" value="TWI33814.1"/>
    <property type="molecule type" value="Genomic_DNA"/>
</dbReference>
<dbReference type="RefSeq" id="WP_145397989.1">
    <property type="nucleotide sequence ID" value="NZ_VLKU01000006.1"/>
</dbReference>
<evidence type="ECO:0000313" key="3">
    <source>
        <dbReference type="EMBL" id="TWI33814.1"/>
    </source>
</evidence>
<comment type="caution">
    <text evidence="3">The sequence shown here is derived from an EMBL/GenBank/DDBJ whole genome shotgun (WGS) entry which is preliminary data.</text>
</comment>
<organism evidence="3 4">
    <name type="scientific">Paracoccus sulfuroxidans</name>
    <dbReference type="NCBI Taxonomy" id="384678"/>
    <lineage>
        <taxon>Bacteria</taxon>
        <taxon>Pseudomonadati</taxon>
        <taxon>Pseudomonadota</taxon>
        <taxon>Alphaproteobacteria</taxon>
        <taxon>Rhodobacterales</taxon>
        <taxon>Paracoccaceae</taxon>
        <taxon>Paracoccus</taxon>
    </lineage>
</organism>
<dbReference type="InterPro" id="IPR007210">
    <property type="entry name" value="ABC_Gly_betaine_transp_sub-bd"/>
</dbReference>
<dbReference type="Pfam" id="PF04069">
    <property type="entry name" value="OpuAC"/>
    <property type="match status" value="1"/>
</dbReference>
<feature type="signal peptide" evidence="1">
    <location>
        <begin position="1"/>
        <end position="23"/>
    </location>
</feature>
<dbReference type="AlphaFoldDB" id="A0A562NNR1"/>
<feature type="domain" description="ABC-type glycine betaine transport system substrate-binding" evidence="2">
    <location>
        <begin position="28"/>
        <end position="312"/>
    </location>
</feature>
<name>A0A562NNR1_9RHOB</name>
<dbReference type="Proteomes" id="UP000316225">
    <property type="component" value="Unassembled WGS sequence"/>
</dbReference>
<dbReference type="GO" id="GO:0022857">
    <property type="term" value="F:transmembrane transporter activity"/>
    <property type="evidence" value="ECO:0007669"/>
    <property type="project" value="InterPro"/>
</dbReference>
<keyword evidence="1" id="KW-0732">Signal</keyword>
<feature type="chain" id="PRO_5021766132" evidence="1">
    <location>
        <begin position="24"/>
        <end position="333"/>
    </location>
</feature>
<dbReference type="Gene3D" id="3.40.190.100">
    <property type="entry name" value="Glycine betaine-binding periplasmic protein, domain 2"/>
    <property type="match status" value="1"/>
</dbReference>
<evidence type="ECO:0000259" key="2">
    <source>
        <dbReference type="Pfam" id="PF04069"/>
    </source>
</evidence>
<gene>
    <name evidence="3" type="ORF">IQ24_02178</name>
</gene>
<dbReference type="Gene3D" id="3.40.190.10">
    <property type="entry name" value="Periplasmic binding protein-like II"/>
    <property type="match status" value="1"/>
</dbReference>